<name>A0A0D8XPP1_DICVI</name>
<reference evidence="8" key="2">
    <citation type="journal article" date="2016" name="Sci. Rep.">
        <title>Dictyocaulus viviparus genome, variome and transcriptome elucidate lungworm biology and support future intervention.</title>
        <authorList>
            <person name="McNulty S.N."/>
            <person name="Strube C."/>
            <person name="Rosa B.A."/>
            <person name="Martin J.C."/>
            <person name="Tyagi R."/>
            <person name="Choi Y.J."/>
            <person name="Wang Q."/>
            <person name="Hallsworth Pepin K."/>
            <person name="Zhang X."/>
            <person name="Ozersky P."/>
            <person name="Wilson R.K."/>
            <person name="Sternberg P.W."/>
            <person name="Gasser R.B."/>
            <person name="Mitreva M."/>
        </authorList>
    </citation>
    <scope>NUCLEOTIDE SEQUENCE [LARGE SCALE GENOMIC DNA]</scope>
    <source>
        <strain evidence="8">HannoverDv2000</strain>
    </source>
</reference>
<dbReference type="InterPro" id="IPR051950">
    <property type="entry name" value="Dev_reg/Prot_inhib"/>
</dbReference>
<accession>A0A0D8XPP1</accession>
<evidence type="ECO:0000256" key="1">
    <source>
        <dbReference type="ARBA" id="ARBA00004613"/>
    </source>
</evidence>
<feature type="disulfide bond" evidence="5">
    <location>
        <begin position="47"/>
        <end position="67"/>
    </location>
</feature>
<dbReference type="CDD" id="cd00191">
    <property type="entry name" value="TY"/>
    <property type="match status" value="1"/>
</dbReference>
<dbReference type="AlphaFoldDB" id="A0A0D8XPP1"/>
<dbReference type="InterPro" id="IPR036857">
    <property type="entry name" value="Thyroglobulin_1_sf"/>
</dbReference>
<dbReference type="PANTHER" id="PTHR12352">
    <property type="entry name" value="SECRETED MODULAR CALCIUM-BINDING PROTEIN"/>
    <property type="match status" value="1"/>
</dbReference>
<dbReference type="PROSITE" id="PS51162">
    <property type="entry name" value="THYROGLOBULIN_1_2"/>
    <property type="match status" value="1"/>
</dbReference>
<dbReference type="PROSITE" id="PS00484">
    <property type="entry name" value="THYROGLOBULIN_1_1"/>
    <property type="match status" value="1"/>
</dbReference>
<reference evidence="7 8" key="1">
    <citation type="submission" date="2013-11" db="EMBL/GenBank/DDBJ databases">
        <title>Draft genome of the bovine lungworm Dictyocaulus viviparus.</title>
        <authorList>
            <person name="Mitreva M."/>
        </authorList>
    </citation>
    <scope>NUCLEOTIDE SEQUENCE [LARGE SCALE GENOMIC DNA]</scope>
    <source>
        <strain evidence="7 8">HannoverDv2000</strain>
    </source>
</reference>
<dbReference type="GO" id="GO:0035592">
    <property type="term" value="P:establishment of protein localization to extracellular region"/>
    <property type="evidence" value="ECO:0007669"/>
    <property type="project" value="TreeGrafter"/>
</dbReference>
<proteinExistence type="predicted"/>
<evidence type="ECO:0000259" key="6">
    <source>
        <dbReference type="PROSITE" id="PS51162"/>
    </source>
</evidence>
<dbReference type="STRING" id="29172.A0A0D8XPP1"/>
<dbReference type="Gene3D" id="4.10.800.10">
    <property type="entry name" value="Thyroglobulin type-1"/>
    <property type="match status" value="1"/>
</dbReference>
<keyword evidence="8" id="KW-1185">Reference proteome</keyword>
<dbReference type="EMBL" id="KN716388">
    <property type="protein sequence ID" value="KJH45749.1"/>
    <property type="molecule type" value="Genomic_DNA"/>
</dbReference>
<comment type="caution">
    <text evidence="5">Lacks conserved residue(s) required for the propagation of feature annotation.</text>
</comment>
<comment type="subcellular location">
    <subcellularLocation>
        <location evidence="1">Secreted</location>
    </subcellularLocation>
</comment>
<dbReference type="Proteomes" id="UP000053766">
    <property type="component" value="Unassembled WGS sequence"/>
</dbReference>
<keyword evidence="2" id="KW-0964">Secreted</keyword>
<keyword evidence="3" id="KW-0677">Repeat</keyword>
<evidence type="ECO:0000256" key="5">
    <source>
        <dbReference type="PROSITE-ProRule" id="PRU00500"/>
    </source>
</evidence>
<dbReference type="SMART" id="SM00211">
    <property type="entry name" value="TY"/>
    <property type="match status" value="1"/>
</dbReference>
<dbReference type="GO" id="GO:0005615">
    <property type="term" value="C:extracellular space"/>
    <property type="evidence" value="ECO:0007669"/>
    <property type="project" value="TreeGrafter"/>
</dbReference>
<evidence type="ECO:0000256" key="2">
    <source>
        <dbReference type="ARBA" id="ARBA00022525"/>
    </source>
</evidence>
<dbReference type="Pfam" id="PF00086">
    <property type="entry name" value="Thyroglobulin_1"/>
    <property type="match status" value="1"/>
</dbReference>
<dbReference type="SUPFAM" id="SSF57610">
    <property type="entry name" value="Thyroglobulin type-1 domain"/>
    <property type="match status" value="1"/>
</dbReference>
<protein>
    <submittedName>
        <fullName evidence="7">Thyroglobulin type-1 repeat-containing domain protein</fullName>
    </submittedName>
</protein>
<organism evidence="7 8">
    <name type="scientific">Dictyocaulus viviparus</name>
    <name type="common">Bovine lungworm</name>
    <dbReference type="NCBI Taxonomy" id="29172"/>
    <lineage>
        <taxon>Eukaryota</taxon>
        <taxon>Metazoa</taxon>
        <taxon>Ecdysozoa</taxon>
        <taxon>Nematoda</taxon>
        <taxon>Chromadorea</taxon>
        <taxon>Rhabditida</taxon>
        <taxon>Rhabditina</taxon>
        <taxon>Rhabditomorpha</taxon>
        <taxon>Strongyloidea</taxon>
        <taxon>Metastrongylidae</taxon>
        <taxon>Dictyocaulus</taxon>
    </lineage>
</organism>
<sequence>MTAVEADKFYLQADCDAFCLKDGVFLPRCDLEGYYRPEQCHKGYCWCVDRFGREFDNSRIKNELPDCGQYGRNSDSWQFQVNEKIGKTVLLCKMKGASDIDNGYKLFTPVILTGVGITLEEEQ</sequence>
<dbReference type="PANTHER" id="PTHR12352:SF25">
    <property type="entry name" value="SPARC_OSTEONECTIN, CWCV AND KAZAL LIKE DOMAINS PROTEOGLYCAN 1"/>
    <property type="match status" value="1"/>
</dbReference>
<feature type="domain" description="Thyroglobulin type-1" evidence="6">
    <location>
        <begin position="16"/>
        <end position="67"/>
    </location>
</feature>
<gene>
    <name evidence="7" type="ORF">DICVIV_08189</name>
</gene>
<dbReference type="InterPro" id="IPR000716">
    <property type="entry name" value="Thyroglobulin_1"/>
</dbReference>
<evidence type="ECO:0000256" key="3">
    <source>
        <dbReference type="ARBA" id="ARBA00022737"/>
    </source>
</evidence>
<keyword evidence="4 5" id="KW-1015">Disulfide bond</keyword>
<evidence type="ECO:0000313" key="8">
    <source>
        <dbReference type="Proteomes" id="UP000053766"/>
    </source>
</evidence>
<dbReference type="OrthoDB" id="8875634at2759"/>
<evidence type="ECO:0000313" key="7">
    <source>
        <dbReference type="EMBL" id="KJH45749.1"/>
    </source>
</evidence>
<evidence type="ECO:0000256" key="4">
    <source>
        <dbReference type="ARBA" id="ARBA00023157"/>
    </source>
</evidence>